<dbReference type="PATRIC" id="fig|2041.4.peg.1419"/>
<dbReference type="RefSeq" id="WP_067856323.1">
    <property type="nucleotide sequence ID" value="NZ_CP011502.1"/>
</dbReference>
<organism evidence="2 3">
    <name type="scientific">Aeromicrobium erythreum</name>
    <dbReference type="NCBI Taxonomy" id="2041"/>
    <lineage>
        <taxon>Bacteria</taxon>
        <taxon>Bacillati</taxon>
        <taxon>Actinomycetota</taxon>
        <taxon>Actinomycetes</taxon>
        <taxon>Propionibacteriales</taxon>
        <taxon>Nocardioidaceae</taxon>
        <taxon>Aeromicrobium</taxon>
    </lineage>
</organism>
<feature type="region of interest" description="Disordered" evidence="1">
    <location>
        <begin position="18"/>
        <end position="55"/>
    </location>
</feature>
<evidence type="ECO:0000256" key="1">
    <source>
        <dbReference type="SAM" id="MobiDB-lite"/>
    </source>
</evidence>
<reference evidence="2 3" key="1">
    <citation type="journal article" date="1991" name="Int. J. Syst. Bacteriol.">
        <title>Description of the erythromycin-producing bacterium Arthrobacter sp. strain NRRL B-3381 as Aeromicrobium erythreum gen. nov., sp. nov.</title>
        <authorList>
            <person name="Miller E.S."/>
            <person name="Woese C.R."/>
            <person name="Brenner S."/>
        </authorList>
    </citation>
    <scope>NUCLEOTIDE SEQUENCE [LARGE SCALE GENOMIC DNA]</scope>
    <source>
        <strain evidence="2 3">AR18</strain>
    </source>
</reference>
<accession>A0A0U4C989</accession>
<evidence type="ECO:0000313" key="2">
    <source>
        <dbReference type="EMBL" id="ALX04414.1"/>
    </source>
</evidence>
<sequence>MSRATGVAALVLVTVAACGTDDGPGTPEGSSPSPSASSSAPSASPSSAAPTENPATAADLAGTWRDDAKDWTVTFSADGTFTEDFQGVPKFRTGDYEVSDGVVQLMGADGNTDRGTVKDGTLVFRLGTLVRQQ</sequence>
<protein>
    <submittedName>
        <fullName evidence="2">Uncharacterized protein</fullName>
    </submittedName>
</protein>
<proteinExistence type="predicted"/>
<dbReference type="STRING" id="2041.AERYTH_06775"/>
<dbReference type="PROSITE" id="PS51257">
    <property type="entry name" value="PROKAR_LIPOPROTEIN"/>
    <property type="match status" value="1"/>
</dbReference>
<dbReference type="OrthoDB" id="3748015at2"/>
<dbReference type="AlphaFoldDB" id="A0A0U4C989"/>
<dbReference type="EMBL" id="CP011502">
    <property type="protein sequence ID" value="ALX04414.1"/>
    <property type="molecule type" value="Genomic_DNA"/>
</dbReference>
<dbReference type="KEGG" id="aer:AERYTH_06775"/>
<name>A0A0U4C989_9ACTN</name>
<gene>
    <name evidence="2" type="ORF">AERYTH_06775</name>
</gene>
<evidence type="ECO:0000313" key="3">
    <source>
        <dbReference type="Proteomes" id="UP000067689"/>
    </source>
</evidence>
<dbReference type="Proteomes" id="UP000067689">
    <property type="component" value="Chromosome"/>
</dbReference>
<keyword evidence="3" id="KW-1185">Reference proteome</keyword>